<proteinExistence type="inferred from homology"/>
<evidence type="ECO:0000256" key="5">
    <source>
        <dbReference type="ARBA" id="ARBA00023001"/>
    </source>
</evidence>
<dbReference type="FunFam" id="3.20.20.80:FF:000004">
    <property type="entry name" value="Beta-glucosidase 6-phospho-beta-glucosidase"/>
    <property type="match status" value="1"/>
</dbReference>
<feature type="binding site" evidence="10">
    <location>
        <position position="191"/>
    </location>
    <ligand>
        <name>substrate</name>
    </ligand>
</feature>
<feature type="region of interest" description="Disordered" evidence="12">
    <location>
        <begin position="1"/>
        <end position="29"/>
    </location>
</feature>
<evidence type="ECO:0000256" key="8">
    <source>
        <dbReference type="ARBA" id="ARBA00023326"/>
    </source>
</evidence>
<dbReference type="PANTHER" id="PTHR10353:SF36">
    <property type="entry name" value="LP05116P"/>
    <property type="match status" value="1"/>
</dbReference>
<sequence>MTTTPSRTHETASNDAHRHRRTDSTPGAELTFPAGFTWGSATSSFQIEGAHDADGKSESIWDRFCSVPGNIVDGSDGTVACDHYDRFRDDVALMARMGLQAYRFSIAWTRVIPDGTGQVNEAGLDFYDRLVDELLAAGITPMPTLYHWDLPQVLEDRGGWLSRDTASAFADYAGAVVRRLGDRVTTWTTLNEPFVSANHGYVTGEHAPGHTSVRDGFAASHHLLLGHGLAAQQIRSLAPDADLAIVLNFTPTEPASDDPADLAECAIREEVENRWYADPIGGYGYPVHTTEALGWDQSEVLDGDLELISQPIDLLGINYYTRQVVAAPTDGDDDRPKEFATTAMGWEIHPPSLGRLLRWLDSRYSFPKMMITENGCAMPDDARIDSAHGSQVDDLDRLDYVQRHLAQVHSAIDDGVPMVGYLVWSLFDNFEWAWGYTSRFGIVEVDFETQRRTPKRSADWFSGVVASNSIIDPGPEPESRAAQTGAAR</sequence>
<dbReference type="InterPro" id="IPR017853">
    <property type="entry name" value="GH"/>
</dbReference>
<dbReference type="InterPro" id="IPR033132">
    <property type="entry name" value="GH_1_N_CS"/>
</dbReference>
<evidence type="ECO:0000313" key="14">
    <source>
        <dbReference type="Proteomes" id="UP000011863"/>
    </source>
</evidence>
<gene>
    <name evidence="13" type="ORF">YM304_41100</name>
</gene>
<dbReference type="PROSITE" id="PS00653">
    <property type="entry name" value="GLYCOSYL_HYDROL_F1_2"/>
    <property type="match status" value="1"/>
</dbReference>
<dbReference type="InterPro" id="IPR001360">
    <property type="entry name" value="Glyco_hydro_1"/>
</dbReference>
<keyword evidence="5" id="KW-0136">Cellulose degradation</keyword>
<evidence type="ECO:0000256" key="10">
    <source>
        <dbReference type="PIRSR" id="PIRSR617736-2"/>
    </source>
</evidence>
<evidence type="ECO:0000256" key="4">
    <source>
        <dbReference type="ARBA" id="ARBA00022801"/>
    </source>
</evidence>
<feature type="active site" description="Proton donor" evidence="9">
    <location>
        <position position="192"/>
    </location>
</feature>
<evidence type="ECO:0000256" key="6">
    <source>
        <dbReference type="ARBA" id="ARBA00023277"/>
    </source>
</evidence>
<feature type="binding site" evidence="10">
    <location>
        <begin position="431"/>
        <end position="432"/>
    </location>
    <ligand>
        <name>substrate</name>
    </ligand>
</feature>
<dbReference type="EMBL" id="AP012057">
    <property type="protein sequence ID" value="BAN04424.1"/>
    <property type="molecule type" value="Genomic_DNA"/>
</dbReference>
<comment type="similarity">
    <text evidence="2 11">Belongs to the glycosyl hydrolase 1 family.</text>
</comment>
<evidence type="ECO:0000256" key="3">
    <source>
        <dbReference type="ARBA" id="ARBA00012744"/>
    </source>
</evidence>
<dbReference type="InterPro" id="IPR017736">
    <property type="entry name" value="Glyco_hydro_1_beta-glucosidase"/>
</dbReference>
<dbReference type="RefSeq" id="WP_015443671.1">
    <property type="nucleotide sequence ID" value="NC_020520.1"/>
</dbReference>
<dbReference type="OrthoDB" id="3182512at2"/>
<dbReference type="PRINTS" id="PR00131">
    <property type="entry name" value="GLHYDRLASE1"/>
</dbReference>
<dbReference type="PANTHER" id="PTHR10353">
    <property type="entry name" value="GLYCOSYL HYDROLASE"/>
    <property type="match status" value="1"/>
</dbReference>
<dbReference type="NCBIfam" id="TIGR03356">
    <property type="entry name" value="BGL"/>
    <property type="match status" value="1"/>
</dbReference>
<name>A0A6C7E9T5_ILUCY</name>
<dbReference type="Proteomes" id="UP000011863">
    <property type="component" value="Chromosome"/>
</dbReference>
<evidence type="ECO:0000256" key="2">
    <source>
        <dbReference type="ARBA" id="ARBA00010838"/>
    </source>
</evidence>
<feature type="region of interest" description="Disordered" evidence="12">
    <location>
        <begin position="469"/>
        <end position="488"/>
    </location>
</feature>
<reference evidence="13 14" key="1">
    <citation type="journal article" date="2013" name="Int. J. Syst. Evol. Microbiol.">
        <title>Ilumatobacter nonamiense sp. nov. and Ilumatobacter coccineum sp. nov., isolated from seashore sand.</title>
        <authorList>
            <person name="Matsumoto A."/>
            <person name="Kasai H."/>
            <person name="Matsuo Y."/>
            <person name="Shizuri Y."/>
            <person name="Ichikawa N."/>
            <person name="Fujita N."/>
            <person name="Omura S."/>
            <person name="Takahashi Y."/>
        </authorList>
    </citation>
    <scope>NUCLEOTIDE SEQUENCE [LARGE SCALE GENOMIC DNA]</scope>
    <source>
        <strain evidence="14">NBRC 103263 / KCTC 29153 / YM16-304</strain>
    </source>
</reference>
<keyword evidence="8" id="KW-0624">Polysaccharide degradation</keyword>
<feature type="binding site" evidence="10">
    <location>
        <position position="147"/>
    </location>
    <ligand>
        <name>substrate</name>
    </ligand>
</feature>
<evidence type="ECO:0000256" key="9">
    <source>
        <dbReference type="PIRSR" id="PIRSR617736-1"/>
    </source>
</evidence>
<accession>A0A6C7E9T5</accession>
<feature type="binding site" evidence="10">
    <location>
        <position position="424"/>
    </location>
    <ligand>
        <name>substrate</name>
    </ligand>
</feature>
<comment type="catalytic activity">
    <reaction evidence="1 11">
        <text>Hydrolysis of terminal, non-reducing beta-D-glucosyl residues with release of beta-D-glucose.</text>
        <dbReference type="EC" id="3.2.1.21"/>
    </reaction>
</comment>
<evidence type="ECO:0000256" key="11">
    <source>
        <dbReference type="RuleBase" id="RU361175"/>
    </source>
</evidence>
<dbReference type="Pfam" id="PF00232">
    <property type="entry name" value="Glyco_hydro_1"/>
    <property type="match status" value="1"/>
</dbReference>
<evidence type="ECO:0000256" key="7">
    <source>
        <dbReference type="ARBA" id="ARBA00023295"/>
    </source>
</evidence>
<keyword evidence="4 11" id="KW-0378">Hydrolase</keyword>
<evidence type="ECO:0000313" key="13">
    <source>
        <dbReference type="EMBL" id="BAN04424.1"/>
    </source>
</evidence>
<organism evidence="13 14">
    <name type="scientific">Ilumatobacter coccineus (strain NBRC 103263 / KCTC 29153 / YM16-304)</name>
    <dbReference type="NCBI Taxonomy" id="1313172"/>
    <lineage>
        <taxon>Bacteria</taxon>
        <taxon>Bacillati</taxon>
        <taxon>Actinomycetota</taxon>
        <taxon>Acidimicrobiia</taxon>
        <taxon>Acidimicrobiales</taxon>
        <taxon>Ilumatobacteraceae</taxon>
        <taxon>Ilumatobacter</taxon>
    </lineage>
</organism>
<dbReference type="GO" id="GO:0008422">
    <property type="term" value="F:beta-glucosidase activity"/>
    <property type="evidence" value="ECO:0007669"/>
    <property type="project" value="UniProtKB-EC"/>
</dbReference>
<protein>
    <recommendedName>
        <fullName evidence="3 11">Beta-glucosidase</fullName>
        <ecNumber evidence="3 11">3.2.1.21</ecNumber>
    </recommendedName>
</protein>
<dbReference type="GO" id="GO:0030245">
    <property type="term" value="P:cellulose catabolic process"/>
    <property type="evidence" value="ECO:0007669"/>
    <property type="project" value="UniProtKB-KW"/>
</dbReference>
<dbReference type="Gene3D" id="3.20.20.80">
    <property type="entry name" value="Glycosidases"/>
    <property type="match status" value="1"/>
</dbReference>
<feature type="compositionally biased region" description="Basic and acidic residues" evidence="12">
    <location>
        <begin position="7"/>
        <end position="16"/>
    </location>
</feature>
<feature type="binding site" evidence="10">
    <location>
        <position position="320"/>
    </location>
    <ligand>
        <name>substrate</name>
    </ligand>
</feature>
<keyword evidence="7 11" id="KW-0326">Glycosidase</keyword>
<feature type="binding site" evidence="10">
    <location>
        <position position="46"/>
    </location>
    <ligand>
        <name>substrate</name>
    </ligand>
</feature>
<dbReference type="AlphaFoldDB" id="A0A6C7E9T5"/>
<dbReference type="EC" id="3.2.1.21" evidence="3 11"/>
<evidence type="ECO:0000256" key="12">
    <source>
        <dbReference type="SAM" id="MobiDB-lite"/>
    </source>
</evidence>
<evidence type="ECO:0000256" key="1">
    <source>
        <dbReference type="ARBA" id="ARBA00000448"/>
    </source>
</evidence>
<dbReference type="SUPFAM" id="SSF51445">
    <property type="entry name" value="(Trans)glycosidases"/>
    <property type="match status" value="1"/>
</dbReference>
<feature type="active site" description="Nucleophile" evidence="9">
    <location>
        <position position="373"/>
    </location>
</feature>
<dbReference type="KEGG" id="aym:YM304_41100"/>
<keyword evidence="6" id="KW-0119">Carbohydrate metabolism</keyword>
<keyword evidence="14" id="KW-1185">Reference proteome</keyword>